<evidence type="ECO:0000256" key="3">
    <source>
        <dbReference type="ARBA" id="ARBA00012723"/>
    </source>
</evidence>
<dbReference type="EC" id="5.3.4.1" evidence="3"/>
<dbReference type="PROSITE" id="PS51352">
    <property type="entry name" value="THIOREDOXIN_2"/>
    <property type="match status" value="2"/>
</dbReference>
<keyword evidence="8" id="KW-0676">Redox-active center</keyword>
<dbReference type="AlphaFoldDB" id="A0A8H6HWE0"/>
<keyword evidence="7 12" id="KW-0413">Isomerase</keyword>
<feature type="chain" id="PRO_5034626515" description="protein disulfide-isomerase" evidence="10">
    <location>
        <begin position="19"/>
        <end position="376"/>
    </location>
</feature>
<proteinExistence type="inferred from homology"/>
<comment type="similarity">
    <text evidence="2 9">Belongs to the protein disulfide isomerase family.</text>
</comment>
<dbReference type="InterPro" id="IPR013766">
    <property type="entry name" value="Thioredoxin_domain"/>
</dbReference>
<keyword evidence="4 10" id="KW-0732">Signal</keyword>
<feature type="domain" description="Thioredoxin" evidence="11">
    <location>
        <begin position="7"/>
        <end position="127"/>
    </location>
</feature>
<gene>
    <name evidence="12" type="ORF">DFP72DRAFT_899101</name>
</gene>
<feature type="domain" description="Thioredoxin" evidence="11">
    <location>
        <begin position="128"/>
        <end position="250"/>
    </location>
</feature>
<sequence>MRFSVSLLVGALVAGVSASNVQELLPDNFETVIGKVPAFVEFFAPWCGHCKNLAPVWEELANAFEHAKDKVIIAKVDADGAGRELGQKYGVTGFPTLKFFDKAGVESKYEEGRDLETLVAYVTKKTGVKSKLPAKPPSAVKIVDVHNFDEIVMDPSKNVFISFTAPWCGHCKSLKPIWEKVANWYEPEGDVVIANFNADDEKNKEIAQKYGVSGYPTLKFFAKGADKIPQEYTGGRSDIDLVKYLNEKTGSSRAVGGGLDTKAGRLAELDVLAQKFFTASKDARAEILKEASTVAAKAGATAKHYIRAMEKLVAGTEGYIEKESKRLTTILGKKTLAPAKVDELRVKANILAAFSEKAEEEKEKTQEKIARANAEL</sequence>
<protein>
    <recommendedName>
        <fullName evidence="3">protein disulfide-isomerase</fullName>
        <ecNumber evidence="3">5.3.4.1</ecNumber>
    </recommendedName>
</protein>
<dbReference type="InterPro" id="IPR005788">
    <property type="entry name" value="PDI_thioredoxin-like_dom"/>
</dbReference>
<dbReference type="SUPFAM" id="SSF47933">
    <property type="entry name" value="ERP29 C domain-like"/>
    <property type="match status" value="1"/>
</dbReference>
<dbReference type="NCBIfam" id="TIGR01126">
    <property type="entry name" value="pdi_dom"/>
    <property type="match status" value="2"/>
</dbReference>
<organism evidence="12 13">
    <name type="scientific">Ephemerocybe angulata</name>
    <dbReference type="NCBI Taxonomy" id="980116"/>
    <lineage>
        <taxon>Eukaryota</taxon>
        <taxon>Fungi</taxon>
        <taxon>Dikarya</taxon>
        <taxon>Basidiomycota</taxon>
        <taxon>Agaricomycotina</taxon>
        <taxon>Agaricomycetes</taxon>
        <taxon>Agaricomycetidae</taxon>
        <taxon>Agaricales</taxon>
        <taxon>Agaricineae</taxon>
        <taxon>Psathyrellaceae</taxon>
        <taxon>Ephemerocybe</taxon>
    </lineage>
</organism>
<dbReference type="CDD" id="cd00238">
    <property type="entry name" value="ERp29c"/>
    <property type="match status" value="1"/>
</dbReference>
<evidence type="ECO:0000256" key="1">
    <source>
        <dbReference type="ARBA" id="ARBA00001182"/>
    </source>
</evidence>
<reference evidence="12 13" key="1">
    <citation type="submission" date="2020-07" db="EMBL/GenBank/DDBJ databases">
        <title>Comparative genomics of pyrophilous fungi reveals a link between fire events and developmental genes.</title>
        <authorList>
            <consortium name="DOE Joint Genome Institute"/>
            <person name="Steindorff A.S."/>
            <person name="Carver A."/>
            <person name="Calhoun S."/>
            <person name="Stillman K."/>
            <person name="Liu H."/>
            <person name="Lipzen A."/>
            <person name="Pangilinan J."/>
            <person name="Labutti K."/>
            <person name="Bruns T.D."/>
            <person name="Grigoriev I.V."/>
        </authorList>
    </citation>
    <scope>NUCLEOTIDE SEQUENCE [LARGE SCALE GENOMIC DNA]</scope>
    <source>
        <strain evidence="12 13">CBS 144469</strain>
    </source>
</reference>
<dbReference type="InterPro" id="IPR011679">
    <property type="entry name" value="ERp29_C"/>
</dbReference>
<evidence type="ECO:0000256" key="10">
    <source>
        <dbReference type="SAM" id="SignalP"/>
    </source>
</evidence>
<dbReference type="InterPro" id="IPR036249">
    <property type="entry name" value="Thioredoxin-like_sf"/>
</dbReference>
<dbReference type="OrthoDB" id="10264505at2759"/>
<dbReference type="SUPFAM" id="SSF52833">
    <property type="entry name" value="Thioredoxin-like"/>
    <property type="match status" value="2"/>
</dbReference>
<comment type="catalytic activity">
    <reaction evidence="1">
        <text>Catalyzes the rearrangement of -S-S- bonds in proteins.</text>
        <dbReference type="EC" id="5.3.4.1"/>
    </reaction>
</comment>
<dbReference type="Gene3D" id="3.40.30.10">
    <property type="entry name" value="Glutaredoxin"/>
    <property type="match status" value="2"/>
</dbReference>
<evidence type="ECO:0000256" key="9">
    <source>
        <dbReference type="RuleBase" id="RU004208"/>
    </source>
</evidence>
<dbReference type="PANTHER" id="PTHR45672:SF11">
    <property type="entry name" value="PROTEIN DISULFIDE-ISOMERASE C17H9.14C"/>
    <property type="match status" value="1"/>
</dbReference>
<dbReference type="GO" id="GO:0006457">
    <property type="term" value="P:protein folding"/>
    <property type="evidence" value="ECO:0007669"/>
    <property type="project" value="TreeGrafter"/>
</dbReference>
<name>A0A8H6HWE0_9AGAR</name>
<dbReference type="InterPro" id="IPR051063">
    <property type="entry name" value="PDI"/>
</dbReference>
<dbReference type="Gene3D" id="1.20.1150.12">
    <property type="entry name" value="Endoplasmic reticulum resident protein 29, C-terminal domain"/>
    <property type="match status" value="1"/>
</dbReference>
<keyword evidence="6" id="KW-1015">Disulfide bond</keyword>
<dbReference type="Pfam" id="PF00085">
    <property type="entry name" value="Thioredoxin"/>
    <property type="match status" value="2"/>
</dbReference>
<dbReference type="GO" id="GO:0005783">
    <property type="term" value="C:endoplasmic reticulum"/>
    <property type="evidence" value="ECO:0007669"/>
    <property type="project" value="InterPro"/>
</dbReference>
<evidence type="ECO:0000313" key="12">
    <source>
        <dbReference type="EMBL" id="KAF6754453.1"/>
    </source>
</evidence>
<dbReference type="GO" id="GO:0003756">
    <property type="term" value="F:protein disulfide isomerase activity"/>
    <property type="evidence" value="ECO:0007669"/>
    <property type="project" value="UniProtKB-EC"/>
</dbReference>
<evidence type="ECO:0000256" key="2">
    <source>
        <dbReference type="ARBA" id="ARBA00006347"/>
    </source>
</evidence>
<accession>A0A8H6HWE0</accession>
<keyword evidence="13" id="KW-1185">Reference proteome</keyword>
<dbReference type="PANTHER" id="PTHR45672">
    <property type="entry name" value="PROTEIN DISULFIDE-ISOMERASE C17H9.14C-RELATED"/>
    <property type="match status" value="1"/>
</dbReference>
<dbReference type="CDD" id="cd02998">
    <property type="entry name" value="PDI_a_ERp38"/>
    <property type="match status" value="2"/>
</dbReference>
<evidence type="ECO:0000256" key="5">
    <source>
        <dbReference type="ARBA" id="ARBA00022737"/>
    </source>
</evidence>
<evidence type="ECO:0000256" key="4">
    <source>
        <dbReference type="ARBA" id="ARBA00022729"/>
    </source>
</evidence>
<feature type="signal peptide" evidence="10">
    <location>
        <begin position="1"/>
        <end position="18"/>
    </location>
</feature>
<dbReference type="PRINTS" id="PR00421">
    <property type="entry name" value="THIOREDOXIN"/>
</dbReference>
<evidence type="ECO:0000259" key="11">
    <source>
        <dbReference type="PROSITE" id="PS51352"/>
    </source>
</evidence>
<dbReference type="PROSITE" id="PS00194">
    <property type="entry name" value="THIOREDOXIN_1"/>
    <property type="match status" value="2"/>
</dbReference>
<comment type="caution">
    <text evidence="12">The sequence shown here is derived from an EMBL/GenBank/DDBJ whole genome shotgun (WGS) entry which is preliminary data.</text>
</comment>
<evidence type="ECO:0000256" key="8">
    <source>
        <dbReference type="ARBA" id="ARBA00023284"/>
    </source>
</evidence>
<evidence type="ECO:0000256" key="6">
    <source>
        <dbReference type="ARBA" id="ARBA00023157"/>
    </source>
</evidence>
<dbReference type="Pfam" id="PF07749">
    <property type="entry name" value="ERp29"/>
    <property type="match status" value="1"/>
</dbReference>
<dbReference type="InterPro" id="IPR017937">
    <property type="entry name" value="Thioredoxin_CS"/>
</dbReference>
<evidence type="ECO:0000313" key="13">
    <source>
        <dbReference type="Proteomes" id="UP000521943"/>
    </source>
</evidence>
<keyword evidence="5" id="KW-0677">Repeat</keyword>
<dbReference type="Proteomes" id="UP000521943">
    <property type="component" value="Unassembled WGS sequence"/>
</dbReference>
<evidence type="ECO:0000256" key="7">
    <source>
        <dbReference type="ARBA" id="ARBA00023235"/>
    </source>
</evidence>
<dbReference type="EMBL" id="JACGCI010000034">
    <property type="protein sequence ID" value="KAF6754453.1"/>
    <property type="molecule type" value="Genomic_DNA"/>
</dbReference>
<dbReference type="InterPro" id="IPR036356">
    <property type="entry name" value="ERp29_C_sf"/>
</dbReference>